<dbReference type="SUPFAM" id="SSF47979">
    <property type="entry name" value="Iron-dependent repressor protein, dimerization domain"/>
    <property type="match status" value="1"/>
</dbReference>
<dbReference type="InterPro" id="IPR001367">
    <property type="entry name" value="Fe_dep_repressor"/>
</dbReference>
<dbReference type="PROSITE" id="PS50944">
    <property type="entry name" value="HTH_DTXR"/>
    <property type="match status" value="1"/>
</dbReference>
<dbReference type="PANTHER" id="PTHR33238">
    <property type="entry name" value="IRON (METAL) DEPENDENT REPRESSOR, DTXR FAMILY"/>
    <property type="match status" value="1"/>
</dbReference>
<feature type="domain" description="HTH dtxR-type" evidence="5">
    <location>
        <begin position="1"/>
        <end position="68"/>
    </location>
</feature>
<reference evidence="6" key="1">
    <citation type="submission" date="2016-04" db="EMBL/GenBank/DDBJ databases">
        <authorList>
            <person name="Evans L.H."/>
            <person name="Alamgir A."/>
            <person name="Owens N."/>
            <person name="Weber N.D."/>
            <person name="Virtaneva K."/>
            <person name="Barbian K."/>
            <person name="Babar A."/>
            <person name="Rosenke K."/>
        </authorList>
    </citation>
    <scope>NUCLEOTIDE SEQUENCE</scope>
    <source>
        <strain evidence="6">86</strain>
    </source>
</reference>
<keyword evidence="4" id="KW-0804">Transcription</keyword>
<dbReference type="PANTHER" id="PTHR33238:SF7">
    <property type="entry name" value="IRON-DEPENDENT TRANSCRIPTIONAL REGULATOR"/>
    <property type="match status" value="1"/>
</dbReference>
<dbReference type="SMART" id="SM00529">
    <property type="entry name" value="HTH_DTXR"/>
    <property type="match status" value="1"/>
</dbReference>
<evidence type="ECO:0000256" key="4">
    <source>
        <dbReference type="ARBA" id="ARBA00023163"/>
    </source>
</evidence>
<evidence type="ECO:0000256" key="2">
    <source>
        <dbReference type="ARBA" id="ARBA00023015"/>
    </source>
</evidence>
<evidence type="ECO:0000256" key="1">
    <source>
        <dbReference type="ARBA" id="ARBA00007871"/>
    </source>
</evidence>
<dbReference type="GO" id="GO:0046914">
    <property type="term" value="F:transition metal ion binding"/>
    <property type="evidence" value="ECO:0007669"/>
    <property type="project" value="InterPro"/>
</dbReference>
<dbReference type="EMBL" id="FLUN01000001">
    <property type="protein sequence ID" value="SBV97496.1"/>
    <property type="molecule type" value="Genomic_DNA"/>
</dbReference>
<sequence length="132" mass="15000">MQNAMKIQKASEDYLEAMLMMKEKHGYIRSINIAEQLGVTKPSVTYSTKRLRENGYITMDKGGLITLTESGMEIADKTYTRHKLLMEFIIRLGVDAETAREDACKIEHDISEKTFQAICRHVESAKPDAAEK</sequence>
<dbReference type="Gene3D" id="1.10.10.10">
    <property type="entry name" value="Winged helix-like DNA-binding domain superfamily/Winged helix DNA-binding domain"/>
    <property type="match status" value="1"/>
</dbReference>
<comment type="similarity">
    <text evidence="1">Belongs to the DtxR/MntR family.</text>
</comment>
<keyword evidence="2" id="KW-0805">Transcription regulation</keyword>
<dbReference type="AlphaFoldDB" id="A0A212JDI5"/>
<dbReference type="Gene3D" id="1.10.60.10">
    <property type="entry name" value="Iron dependent repressor, metal binding and dimerisation domain"/>
    <property type="match status" value="1"/>
</dbReference>
<dbReference type="InterPro" id="IPR022687">
    <property type="entry name" value="HTH_DTXR"/>
</dbReference>
<accession>A0A212JDI5</accession>
<organism evidence="6">
    <name type="scientific">uncultured Eubacteriales bacterium</name>
    <dbReference type="NCBI Taxonomy" id="172733"/>
    <lineage>
        <taxon>Bacteria</taxon>
        <taxon>Bacillati</taxon>
        <taxon>Bacillota</taxon>
        <taxon>Clostridia</taxon>
        <taxon>Eubacteriales</taxon>
        <taxon>environmental samples</taxon>
    </lineage>
</organism>
<proteinExistence type="inferred from homology"/>
<keyword evidence="3" id="KW-0238">DNA-binding</keyword>
<evidence type="ECO:0000259" key="5">
    <source>
        <dbReference type="PROSITE" id="PS50944"/>
    </source>
</evidence>
<dbReference type="SUPFAM" id="SSF46785">
    <property type="entry name" value="Winged helix' DNA-binding domain"/>
    <property type="match status" value="1"/>
</dbReference>
<dbReference type="Pfam" id="PF02742">
    <property type="entry name" value="Fe_dep_repr_C"/>
    <property type="match status" value="1"/>
</dbReference>
<dbReference type="InterPro" id="IPR036388">
    <property type="entry name" value="WH-like_DNA-bd_sf"/>
</dbReference>
<dbReference type="InterPro" id="IPR050536">
    <property type="entry name" value="DtxR_MntR_Metal-Reg"/>
</dbReference>
<dbReference type="GO" id="GO:0046983">
    <property type="term" value="F:protein dimerization activity"/>
    <property type="evidence" value="ECO:0007669"/>
    <property type="project" value="InterPro"/>
</dbReference>
<dbReference type="GO" id="GO:0003677">
    <property type="term" value="F:DNA binding"/>
    <property type="evidence" value="ECO:0007669"/>
    <property type="project" value="UniProtKB-KW"/>
</dbReference>
<dbReference type="Pfam" id="PF01325">
    <property type="entry name" value="Fe_dep_repress"/>
    <property type="match status" value="1"/>
</dbReference>
<dbReference type="InterPro" id="IPR036421">
    <property type="entry name" value="Fe_dep_repressor_sf"/>
</dbReference>
<name>A0A212JDI5_9FIRM</name>
<evidence type="ECO:0000256" key="3">
    <source>
        <dbReference type="ARBA" id="ARBA00023125"/>
    </source>
</evidence>
<gene>
    <name evidence="6" type="ORF">KL86CLO1_10918</name>
</gene>
<dbReference type="GO" id="GO:0003700">
    <property type="term" value="F:DNA-binding transcription factor activity"/>
    <property type="evidence" value="ECO:0007669"/>
    <property type="project" value="InterPro"/>
</dbReference>
<dbReference type="InterPro" id="IPR022689">
    <property type="entry name" value="Iron_dep_repressor"/>
</dbReference>
<dbReference type="InterPro" id="IPR036390">
    <property type="entry name" value="WH_DNA-bd_sf"/>
</dbReference>
<evidence type="ECO:0000313" key="6">
    <source>
        <dbReference type="EMBL" id="SBV97496.1"/>
    </source>
</evidence>
<protein>
    <submittedName>
        <fullName evidence="6">DtxR family transcriptional regulator</fullName>
    </submittedName>
</protein>